<proteinExistence type="predicted"/>
<organism evidence="1 2">
    <name type="scientific">Arthrobacter cheniae</name>
    <dbReference type="NCBI Taxonomy" id="1258888"/>
    <lineage>
        <taxon>Bacteria</taxon>
        <taxon>Bacillati</taxon>
        <taxon>Actinomycetota</taxon>
        <taxon>Actinomycetes</taxon>
        <taxon>Micrococcales</taxon>
        <taxon>Micrococcaceae</taxon>
        <taxon>Arthrobacter</taxon>
    </lineage>
</organism>
<dbReference type="OrthoDB" id="4548523at2"/>
<dbReference type="Proteomes" id="UP000272560">
    <property type="component" value="Unassembled WGS sequence"/>
</dbReference>
<dbReference type="AlphaFoldDB" id="A0A3A5MH91"/>
<dbReference type="InterPro" id="IPR007061">
    <property type="entry name" value="MST-like"/>
</dbReference>
<dbReference type="Pfam" id="PF04978">
    <property type="entry name" value="MST"/>
    <property type="match status" value="1"/>
</dbReference>
<dbReference type="Gene3D" id="1.20.120.450">
    <property type="entry name" value="dinb family like domain"/>
    <property type="match status" value="1"/>
</dbReference>
<dbReference type="InterPro" id="IPR034660">
    <property type="entry name" value="DinB/YfiT-like"/>
</dbReference>
<reference evidence="1 2" key="1">
    <citation type="submission" date="2018-09" db="EMBL/GenBank/DDBJ databases">
        <title>Novel species of Arthrobacter.</title>
        <authorList>
            <person name="Liu Q."/>
            <person name="Xin Y.-H."/>
        </authorList>
    </citation>
    <scope>NUCLEOTIDE SEQUENCE [LARGE SCALE GENOMIC DNA]</scope>
    <source>
        <strain evidence="1 2">Hz2</strain>
    </source>
</reference>
<dbReference type="SUPFAM" id="SSF109854">
    <property type="entry name" value="DinB/YfiT-like putative metalloenzymes"/>
    <property type="match status" value="1"/>
</dbReference>
<protein>
    <submittedName>
        <fullName evidence="1">DinB family protein</fullName>
    </submittedName>
</protein>
<evidence type="ECO:0000313" key="2">
    <source>
        <dbReference type="Proteomes" id="UP000272560"/>
    </source>
</evidence>
<sequence>MDTSTVAGYRDHQKDTLLLYLQRRRGDLLGKLDGLGEYDIRRPLVPSGTNLLGLVKHVASVELEYFGEVFGRPSGRVLPWMADGARPEADMWATPEESRESILELHAFSAEHSDATIEALPLDAPGAVPWWPEERRSVTLQQILVHMISETAQHAGHADILRELIDGSLGRGADDPNLGAADAEGRAAHAQRVEAGARVASGHPG</sequence>
<dbReference type="RefSeq" id="WP_120147052.1">
    <property type="nucleotide sequence ID" value="NZ_QZVT01000001.1"/>
</dbReference>
<accession>A0A3A5MH91</accession>
<gene>
    <name evidence="1" type="ORF">D6T63_00320</name>
</gene>
<keyword evidence="2" id="KW-1185">Reference proteome</keyword>
<name>A0A3A5MH91_9MICC</name>
<comment type="caution">
    <text evidence="1">The sequence shown here is derived from an EMBL/GenBank/DDBJ whole genome shotgun (WGS) entry which is preliminary data.</text>
</comment>
<dbReference type="EMBL" id="QZVT01000001">
    <property type="protein sequence ID" value="RJT82946.1"/>
    <property type="molecule type" value="Genomic_DNA"/>
</dbReference>
<evidence type="ECO:0000313" key="1">
    <source>
        <dbReference type="EMBL" id="RJT82946.1"/>
    </source>
</evidence>